<dbReference type="CDD" id="cd16151">
    <property type="entry name" value="sulfatase_like"/>
    <property type="match status" value="1"/>
</dbReference>
<accession>A0AAW9S8X3</accession>
<sequence length="438" mass="50060">MTFEDCKRFVFGLLVLLTIHNTYGQDLPPEKPNIILIMADDLGYETLGCNGGDSYPTPRLDQLSEEGMLFENCFSTPLCTPSRVQLMTGKYNFRNYIGFGLLDPSEKTFGHFLQEAGYTTCIAGKWQLYGNARQQKLAGGRTGTLPQDAGFDQYCLWQVKELGSRYKNPTVEMNGIGTRTFDKGYGPDIFVEYIETFIETHQNQPFFVYFPMCLTHDPFVPTPASSEFENFDSKSKTNDPKYFGEMVGYMDNVVGRLVDKVNALGLRENTLILFIGDNGTDRKITSVMKGREIKGDKGHTTMAGTHVPFIASWKGKVKAGTHNKNLIDFTDFLPSLLDITGQTTQKKSERTDGLSFYPQLLGKKTKAREWVFCHYDPRWGKFEPQRYVQNTQWKLYETGAIFNLQKDPEEKFPLQEKDLPRKTKSLIRQFYQVLENLQ</sequence>
<dbReference type="PROSITE" id="PS00523">
    <property type="entry name" value="SULFATASE_1"/>
    <property type="match status" value="1"/>
</dbReference>
<keyword evidence="3 6" id="KW-0378">Hydrolase</keyword>
<dbReference type="GO" id="GO:0004065">
    <property type="term" value="F:arylsulfatase activity"/>
    <property type="evidence" value="ECO:0007669"/>
    <property type="project" value="TreeGrafter"/>
</dbReference>
<dbReference type="RefSeq" id="WP_346822245.1">
    <property type="nucleotide sequence ID" value="NZ_JBDKWZ010000009.1"/>
</dbReference>
<dbReference type="EMBL" id="JBDKWZ010000009">
    <property type="protein sequence ID" value="MEN7549466.1"/>
    <property type="molecule type" value="Genomic_DNA"/>
</dbReference>
<name>A0AAW9S8X3_9BACT</name>
<dbReference type="InterPro" id="IPR024607">
    <property type="entry name" value="Sulfatase_CS"/>
</dbReference>
<keyword evidence="2" id="KW-0479">Metal-binding</keyword>
<dbReference type="GO" id="GO:0046872">
    <property type="term" value="F:metal ion binding"/>
    <property type="evidence" value="ECO:0007669"/>
    <property type="project" value="UniProtKB-KW"/>
</dbReference>
<protein>
    <submittedName>
        <fullName evidence="6">Sulfatase-like hydrolase/transferase</fullName>
    </submittedName>
</protein>
<feature type="domain" description="Sulfatase N-terminal" evidence="5">
    <location>
        <begin position="32"/>
        <end position="341"/>
    </location>
</feature>
<evidence type="ECO:0000256" key="4">
    <source>
        <dbReference type="ARBA" id="ARBA00022837"/>
    </source>
</evidence>
<dbReference type="AlphaFoldDB" id="A0AAW9S8X3"/>
<dbReference type="PANTHER" id="PTHR42693">
    <property type="entry name" value="ARYLSULFATASE FAMILY MEMBER"/>
    <property type="match status" value="1"/>
</dbReference>
<dbReference type="PANTHER" id="PTHR42693:SF53">
    <property type="entry name" value="ENDO-4-O-SULFATASE"/>
    <property type="match status" value="1"/>
</dbReference>
<dbReference type="Pfam" id="PF00884">
    <property type="entry name" value="Sulfatase"/>
    <property type="match status" value="1"/>
</dbReference>
<evidence type="ECO:0000256" key="1">
    <source>
        <dbReference type="ARBA" id="ARBA00008779"/>
    </source>
</evidence>
<comment type="similarity">
    <text evidence="1">Belongs to the sulfatase family.</text>
</comment>
<evidence type="ECO:0000256" key="2">
    <source>
        <dbReference type="ARBA" id="ARBA00022723"/>
    </source>
</evidence>
<dbReference type="InterPro" id="IPR000917">
    <property type="entry name" value="Sulfatase_N"/>
</dbReference>
<dbReference type="InterPro" id="IPR050738">
    <property type="entry name" value="Sulfatase"/>
</dbReference>
<evidence type="ECO:0000313" key="6">
    <source>
        <dbReference type="EMBL" id="MEN7549466.1"/>
    </source>
</evidence>
<comment type="caution">
    <text evidence="6">The sequence shown here is derived from an EMBL/GenBank/DDBJ whole genome shotgun (WGS) entry which is preliminary data.</text>
</comment>
<proteinExistence type="inferred from homology"/>
<evidence type="ECO:0000256" key="3">
    <source>
        <dbReference type="ARBA" id="ARBA00022801"/>
    </source>
</evidence>
<evidence type="ECO:0000313" key="7">
    <source>
        <dbReference type="Proteomes" id="UP001403385"/>
    </source>
</evidence>
<gene>
    <name evidence="6" type="ORF">AAG747_16200</name>
</gene>
<dbReference type="SUPFAM" id="SSF53649">
    <property type="entry name" value="Alkaline phosphatase-like"/>
    <property type="match status" value="1"/>
</dbReference>
<keyword evidence="4" id="KW-0106">Calcium</keyword>
<dbReference type="Proteomes" id="UP001403385">
    <property type="component" value="Unassembled WGS sequence"/>
</dbReference>
<organism evidence="6 7">
    <name type="scientific">Rapidithrix thailandica</name>
    <dbReference type="NCBI Taxonomy" id="413964"/>
    <lineage>
        <taxon>Bacteria</taxon>
        <taxon>Pseudomonadati</taxon>
        <taxon>Bacteroidota</taxon>
        <taxon>Cytophagia</taxon>
        <taxon>Cytophagales</taxon>
        <taxon>Flammeovirgaceae</taxon>
        <taxon>Rapidithrix</taxon>
    </lineage>
</organism>
<evidence type="ECO:0000259" key="5">
    <source>
        <dbReference type="Pfam" id="PF00884"/>
    </source>
</evidence>
<reference evidence="6 7" key="1">
    <citation type="submission" date="2024-04" db="EMBL/GenBank/DDBJ databases">
        <title>Novel genus in family Flammeovirgaceae.</title>
        <authorList>
            <person name="Nguyen T.H."/>
            <person name="Vuong T.Q."/>
            <person name="Le H."/>
            <person name="Kim S.-G."/>
        </authorList>
    </citation>
    <scope>NUCLEOTIDE SEQUENCE [LARGE SCALE GENOMIC DNA]</scope>
    <source>
        <strain evidence="6 7">JCM 23209</strain>
    </source>
</reference>
<keyword evidence="7" id="KW-1185">Reference proteome</keyword>
<dbReference type="InterPro" id="IPR017850">
    <property type="entry name" value="Alkaline_phosphatase_core_sf"/>
</dbReference>
<dbReference type="Gene3D" id="3.40.720.10">
    <property type="entry name" value="Alkaline Phosphatase, subunit A"/>
    <property type="match status" value="1"/>
</dbReference>